<name>A0ABQ2S800_9DEIO</name>
<evidence type="ECO:0000313" key="1">
    <source>
        <dbReference type="EMBL" id="GGS06701.1"/>
    </source>
</evidence>
<sequence>MTLKTIPRERPGFALAFLARAGLSEIVVRRAGVLVERRYFTPVPEQTCTAFCGCPQCIEARR</sequence>
<comment type="caution">
    <text evidence="1">The sequence shown here is derived from an EMBL/GenBank/DDBJ whole genome shotgun (WGS) entry which is preliminary data.</text>
</comment>
<evidence type="ECO:0000313" key="2">
    <source>
        <dbReference type="Proteomes" id="UP000644548"/>
    </source>
</evidence>
<protein>
    <submittedName>
        <fullName evidence="1">Uncharacterized protein</fullName>
    </submittedName>
</protein>
<gene>
    <name evidence="1" type="ORF">GCM10008960_36370</name>
</gene>
<dbReference type="Proteomes" id="UP000644548">
    <property type="component" value="Unassembled WGS sequence"/>
</dbReference>
<organism evidence="1 2">
    <name type="scientific">Deinococcus sedimenti</name>
    <dbReference type="NCBI Taxonomy" id="1867090"/>
    <lineage>
        <taxon>Bacteria</taxon>
        <taxon>Thermotogati</taxon>
        <taxon>Deinococcota</taxon>
        <taxon>Deinococci</taxon>
        <taxon>Deinococcales</taxon>
        <taxon>Deinococcaceae</taxon>
        <taxon>Deinococcus</taxon>
    </lineage>
</organism>
<keyword evidence="2" id="KW-1185">Reference proteome</keyword>
<dbReference type="EMBL" id="BMQN01000017">
    <property type="protein sequence ID" value="GGS06701.1"/>
    <property type="molecule type" value="Genomic_DNA"/>
</dbReference>
<dbReference type="RefSeq" id="WP_189074586.1">
    <property type="nucleotide sequence ID" value="NZ_BMQN01000017.1"/>
</dbReference>
<accession>A0ABQ2S800</accession>
<reference evidence="2" key="1">
    <citation type="journal article" date="2019" name="Int. J. Syst. Evol. Microbiol.">
        <title>The Global Catalogue of Microorganisms (GCM) 10K type strain sequencing project: providing services to taxonomists for standard genome sequencing and annotation.</title>
        <authorList>
            <consortium name="The Broad Institute Genomics Platform"/>
            <consortium name="The Broad Institute Genome Sequencing Center for Infectious Disease"/>
            <person name="Wu L."/>
            <person name="Ma J."/>
        </authorList>
    </citation>
    <scope>NUCLEOTIDE SEQUENCE [LARGE SCALE GENOMIC DNA]</scope>
    <source>
        <strain evidence="2">JCM 31405</strain>
    </source>
</reference>
<proteinExistence type="predicted"/>